<proteinExistence type="predicted"/>
<accession>A0A4C1WYF7</accession>
<dbReference type="EMBL" id="BGZK01000660">
    <property type="protein sequence ID" value="GBP55104.1"/>
    <property type="molecule type" value="Genomic_DNA"/>
</dbReference>
<evidence type="ECO:0000313" key="1">
    <source>
        <dbReference type="EMBL" id="GBP55104.1"/>
    </source>
</evidence>
<gene>
    <name evidence="1" type="ORF">EVAR_46401_1</name>
</gene>
<name>A0A4C1WYF7_EUMVA</name>
<protein>
    <submittedName>
        <fullName evidence="1">Uncharacterized protein</fullName>
    </submittedName>
</protein>
<keyword evidence="2" id="KW-1185">Reference proteome</keyword>
<sequence>MHRTGRSDGLQGLAVKVLASDEGGSAIDFDWGNIFLNGEHSRPIAEGNVSEFKLNRIFPRSAHAQVQCDKSSVKLRSLGDCEAELPNVKPMNSDKSSVPASKSSKSRRCAYMVYGSYKYLLLWPTLAEAMDRRPFRPRPLGSVVSDATPTAAGAEGLMCWNRTRNLRLQELEQRRRQIGRELVTDGLAVALFDRRHIEPPFPCPRVTKLSRWSRCRSVMRVRQFRTCTSAGAEAFWSESLDLK</sequence>
<dbReference type="AlphaFoldDB" id="A0A4C1WYF7"/>
<comment type="caution">
    <text evidence="1">The sequence shown here is derived from an EMBL/GenBank/DDBJ whole genome shotgun (WGS) entry which is preliminary data.</text>
</comment>
<reference evidence="1 2" key="1">
    <citation type="journal article" date="2019" name="Commun. Biol.">
        <title>The bagworm genome reveals a unique fibroin gene that provides high tensile strength.</title>
        <authorList>
            <person name="Kono N."/>
            <person name="Nakamura H."/>
            <person name="Ohtoshi R."/>
            <person name="Tomita M."/>
            <person name="Numata K."/>
            <person name="Arakawa K."/>
        </authorList>
    </citation>
    <scope>NUCLEOTIDE SEQUENCE [LARGE SCALE GENOMIC DNA]</scope>
</reference>
<organism evidence="1 2">
    <name type="scientific">Eumeta variegata</name>
    <name type="common">Bagworm moth</name>
    <name type="synonym">Eumeta japonica</name>
    <dbReference type="NCBI Taxonomy" id="151549"/>
    <lineage>
        <taxon>Eukaryota</taxon>
        <taxon>Metazoa</taxon>
        <taxon>Ecdysozoa</taxon>
        <taxon>Arthropoda</taxon>
        <taxon>Hexapoda</taxon>
        <taxon>Insecta</taxon>
        <taxon>Pterygota</taxon>
        <taxon>Neoptera</taxon>
        <taxon>Endopterygota</taxon>
        <taxon>Lepidoptera</taxon>
        <taxon>Glossata</taxon>
        <taxon>Ditrysia</taxon>
        <taxon>Tineoidea</taxon>
        <taxon>Psychidae</taxon>
        <taxon>Oiketicinae</taxon>
        <taxon>Eumeta</taxon>
    </lineage>
</organism>
<evidence type="ECO:0000313" key="2">
    <source>
        <dbReference type="Proteomes" id="UP000299102"/>
    </source>
</evidence>
<dbReference type="Proteomes" id="UP000299102">
    <property type="component" value="Unassembled WGS sequence"/>
</dbReference>